<gene>
    <name evidence="1" type="ORF">MUK42_34028</name>
</gene>
<accession>A0A9E7FB04</accession>
<dbReference type="AlphaFoldDB" id="A0A9E7FB04"/>
<protein>
    <submittedName>
        <fullName evidence="1">Uncharacterized protein</fullName>
    </submittedName>
</protein>
<name>A0A9E7FB04_9LILI</name>
<reference evidence="1" key="1">
    <citation type="submission" date="2022-05" db="EMBL/GenBank/DDBJ databases">
        <title>The Musa troglodytarum L. genome provides insights into the mechanism of non-climacteric behaviour and enrichment of carotenoids.</title>
        <authorList>
            <person name="Wang J."/>
        </authorList>
    </citation>
    <scope>NUCLEOTIDE SEQUENCE</scope>
    <source>
        <tissue evidence="1">Leaf</tissue>
    </source>
</reference>
<evidence type="ECO:0000313" key="1">
    <source>
        <dbReference type="EMBL" id="URD93004.1"/>
    </source>
</evidence>
<dbReference type="EMBL" id="CP097505">
    <property type="protein sequence ID" value="URD93004.1"/>
    <property type="molecule type" value="Genomic_DNA"/>
</dbReference>
<sequence>MQLIKVLNVDHVPVRRASFLPKRRQSSEAASSIFQVPGFINALLGSKRSFTGFASSAYQ</sequence>
<proteinExistence type="predicted"/>
<dbReference type="Proteomes" id="UP001055439">
    <property type="component" value="Chromosome 3"/>
</dbReference>
<evidence type="ECO:0000313" key="2">
    <source>
        <dbReference type="Proteomes" id="UP001055439"/>
    </source>
</evidence>
<organism evidence="1 2">
    <name type="scientific">Musa troglodytarum</name>
    <name type="common">fe'i banana</name>
    <dbReference type="NCBI Taxonomy" id="320322"/>
    <lineage>
        <taxon>Eukaryota</taxon>
        <taxon>Viridiplantae</taxon>
        <taxon>Streptophyta</taxon>
        <taxon>Embryophyta</taxon>
        <taxon>Tracheophyta</taxon>
        <taxon>Spermatophyta</taxon>
        <taxon>Magnoliopsida</taxon>
        <taxon>Liliopsida</taxon>
        <taxon>Zingiberales</taxon>
        <taxon>Musaceae</taxon>
        <taxon>Musa</taxon>
    </lineage>
</organism>
<keyword evidence="2" id="KW-1185">Reference proteome</keyword>